<dbReference type="Gene3D" id="3.40.50.150">
    <property type="entry name" value="Vaccinia Virus protein VP39"/>
    <property type="match status" value="1"/>
</dbReference>
<dbReference type="GO" id="GO:0032259">
    <property type="term" value="P:methylation"/>
    <property type="evidence" value="ECO:0007669"/>
    <property type="project" value="UniProtKB-KW"/>
</dbReference>
<evidence type="ECO:0000256" key="2">
    <source>
        <dbReference type="ARBA" id="ARBA00022679"/>
    </source>
</evidence>
<dbReference type="Proteomes" id="UP001302676">
    <property type="component" value="Unassembled WGS sequence"/>
</dbReference>
<dbReference type="GO" id="GO:0008171">
    <property type="term" value="F:O-methyltransferase activity"/>
    <property type="evidence" value="ECO:0007669"/>
    <property type="project" value="InterPro"/>
</dbReference>
<keyword evidence="1" id="KW-0489">Methyltransferase</keyword>
<dbReference type="PANTHER" id="PTHR43712">
    <property type="entry name" value="PUTATIVE (AFU_ORTHOLOGUE AFUA_4G14580)-RELATED"/>
    <property type="match status" value="1"/>
</dbReference>
<evidence type="ECO:0000313" key="5">
    <source>
        <dbReference type="EMBL" id="KAK4140759.1"/>
    </source>
</evidence>
<dbReference type="PROSITE" id="PS51683">
    <property type="entry name" value="SAM_OMT_II"/>
    <property type="match status" value="1"/>
</dbReference>
<keyword evidence="2" id="KW-0808">Transferase</keyword>
<proteinExistence type="predicted"/>
<dbReference type="PANTHER" id="PTHR43712:SF16">
    <property type="entry name" value="O-METHYLTRANSFERASE ELCB"/>
    <property type="match status" value="1"/>
</dbReference>
<reference evidence="5" key="1">
    <citation type="journal article" date="2023" name="Mol. Phylogenet. Evol.">
        <title>Genome-scale phylogeny and comparative genomics of the fungal order Sordariales.</title>
        <authorList>
            <person name="Hensen N."/>
            <person name="Bonometti L."/>
            <person name="Westerberg I."/>
            <person name="Brannstrom I.O."/>
            <person name="Guillou S."/>
            <person name="Cros-Aarteil S."/>
            <person name="Calhoun S."/>
            <person name="Haridas S."/>
            <person name="Kuo A."/>
            <person name="Mondo S."/>
            <person name="Pangilinan J."/>
            <person name="Riley R."/>
            <person name="LaButti K."/>
            <person name="Andreopoulos B."/>
            <person name="Lipzen A."/>
            <person name="Chen C."/>
            <person name="Yan M."/>
            <person name="Daum C."/>
            <person name="Ng V."/>
            <person name="Clum A."/>
            <person name="Steindorff A."/>
            <person name="Ohm R.A."/>
            <person name="Martin F."/>
            <person name="Silar P."/>
            <person name="Natvig D.O."/>
            <person name="Lalanne C."/>
            <person name="Gautier V."/>
            <person name="Ament-Velasquez S.L."/>
            <person name="Kruys A."/>
            <person name="Hutchinson M.I."/>
            <person name="Powell A.J."/>
            <person name="Barry K."/>
            <person name="Miller A.N."/>
            <person name="Grigoriev I.V."/>
            <person name="Debuchy R."/>
            <person name="Gladieux P."/>
            <person name="Hiltunen Thoren M."/>
            <person name="Johannesson H."/>
        </authorList>
    </citation>
    <scope>NUCLEOTIDE SEQUENCE</scope>
    <source>
        <strain evidence="5">CBS 141.50</strain>
    </source>
</reference>
<evidence type="ECO:0000256" key="1">
    <source>
        <dbReference type="ARBA" id="ARBA00022603"/>
    </source>
</evidence>
<dbReference type="InterPro" id="IPR029063">
    <property type="entry name" value="SAM-dependent_MTases_sf"/>
</dbReference>
<evidence type="ECO:0000256" key="3">
    <source>
        <dbReference type="ARBA" id="ARBA00022691"/>
    </source>
</evidence>
<dbReference type="AlphaFoldDB" id="A0AAN6UXC1"/>
<reference evidence="5" key="2">
    <citation type="submission" date="2023-05" db="EMBL/GenBank/DDBJ databases">
        <authorList>
            <consortium name="Lawrence Berkeley National Laboratory"/>
            <person name="Steindorff A."/>
            <person name="Hensen N."/>
            <person name="Bonometti L."/>
            <person name="Westerberg I."/>
            <person name="Brannstrom I.O."/>
            <person name="Guillou S."/>
            <person name="Cros-Aarteil S."/>
            <person name="Calhoun S."/>
            <person name="Haridas S."/>
            <person name="Kuo A."/>
            <person name="Mondo S."/>
            <person name="Pangilinan J."/>
            <person name="Riley R."/>
            <person name="Labutti K."/>
            <person name="Andreopoulos B."/>
            <person name="Lipzen A."/>
            <person name="Chen C."/>
            <person name="Yanf M."/>
            <person name="Daum C."/>
            <person name="Ng V."/>
            <person name="Clum A."/>
            <person name="Ohm R."/>
            <person name="Martin F."/>
            <person name="Silar P."/>
            <person name="Natvig D."/>
            <person name="Lalanne C."/>
            <person name="Gautier V."/>
            <person name="Ament-Velasquez S.L."/>
            <person name="Kruys A."/>
            <person name="Hutchinson M.I."/>
            <person name="Powell A.J."/>
            <person name="Barry K."/>
            <person name="Miller A.N."/>
            <person name="Grigoriev I.V."/>
            <person name="Debuchy R."/>
            <person name="Gladieux P."/>
            <person name="Thoren M.H."/>
            <person name="Johannesson H."/>
        </authorList>
    </citation>
    <scope>NUCLEOTIDE SEQUENCE</scope>
    <source>
        <strain evidence="5">CBS 141.50</strain>
    </source>
</reference>
<sequence length="436" mass="48518">MGSVQDFHLVTAAENLLKNAKKLAAATAPGVDDNEPELRRCVASTAKKIAFMTAPRVDVVKEDWVTLAEVGAWNIFIEWEAFDFIPLNGYISIVDLARELDAQESLVARIANLLLATGKLLPGPPVASCSSTPPQSPYANITIRHSRISPLYMTSHPVSPLCTVAVGNAMRPFARWPDYFDIYGRCEPPEQRFTPFSFAWDCPDLEPWEVKAEYPDYASAFARSMQSKEMVGGDTVLVGEEAVYDMAWVGEEAKVFCNYKPWENWTPTLVDVGGGLGQLLQDVLRDVDGLRPEQCLLQDRREVIDKAKDNRDGVLAKVVMMEQDFHEEQPLKGGLVYILRRILLDYPDEASVNILQHLADALPDDNPKARVLIMEERLLEVPTTQNCLVDVVMLNLGGKLRNEAMFRELATAAGLRVVGFHVSHRTSNCVVECAKA</sequence>
<organism evidence="5 6">
    <name type="scientific">Dichotomopilus funicola</name>
    <dbReference type="NCBI Taxonomy" id="1934379"/>
    <lineage>
        <taxon>Eukaryota</taxon>
        <taxon>Fungi</taxon>
        <taxon>Dikarya</taxon>
        <taxon>Ascomycota</taxon>
        <taxon>Pezizomycotina</taxon>
        <taxon>Sordariomycetes</taxon>
        <taxon>Sordariomycetidae</taxon>
        <taxon>Sordariales</taxon>
        <taxon>Chaetomiaceae</taxon>
        <taxon>Dichotomopilus</taxon>
    </lineage>
</organism>
<dbReference type="InterPro" id="IPR001077">
    <property type="entry name" value="COMT_C"/>
</dbReference>
<feature type="domain" description="O-methyltransferase C-terminal" evidence="4">
    <location>
        <begin position="266"/>
        <end position="415"/>
    </location>
</feature>
<dbReference type="InterPro" id="IPR016461">
    <property type="entry name" value="COMT-like"/>
</dbReference>
<name>A0AAN6UXC1_9PEZI</name>
<dbReference type="GeneID" id="87821287"/>
<accession>A0AAN6UXC1</accession>
<keyword evidence="6" id="KW-1185">Reference proteome</keyword>
<dbReference type="Pfam" id="PF00891">
    <property type="entry name" value="Methyltransf_2"/>
    <property type="match status" value="1"/>
</dbReference>
<evidence type="ECO:0000259" key="4">
    <source>
        <dbReference type="Pfam" id="PF00891"/>
    </source>
</evidence>
<protein>
    <recommendedName>
        <fullName evidence="4">O-methyltransferase C-terminal domain-containing protein</fullName>
    </recommendedName>
</protein>
<dbReference type="RefSeq" id="XP_062634130.1">
    <property type="nucleotide sequence ID" value="XM_062784674.1"/>
</dbReference>
<evidence type="ECO:0000313" key="6">
    <source>
        <dbReference type="Proteomes" id="UP001302676"/>
    </source>
</evidence>
<gene>
    <name evidence="5" type="ORF">C8A04DRAFT_39668</name>
</gene>
<keyword evidence="3" id="KW-0949">S-adenosyl-L-methionine</keyword>
<dbReference type="SUPFAM" id="SSF53335">
    <property type="entry name" value="S-adenosyl-L-methionine-dependent methyltransferases"/>
    <property type="match status" value="1"/>
</dbReference>
<comment type="caution">
    <text evidence="5">The sequence shown here is derived from an EMBL/GenBank/DDBJ whole genome shotgun (WGS) entry which is preliminary data.</text>
</comment>
<dbReference type="EMBL" id="MU853624">
    <property type="protein sequence ID" value="KAK4140759.1"/>
    <property type="molecule type" value="Genomic_DNA"/>
</dbReference>